<dbReference type="InterPro" id="IPR002123">
    <property type="entry name" value="Plipid/glycerol_acylTrfase"/>
</dbReference>
<feature type="domain" description="Phospholipid/glycerol acyltransferase" evidence="6">
    <location>
        <begin position="72"/>
        <end position="188"/>
    </location>
</feature>
<proteinExistence type="inferred from homology"/>
<dbReference type="GO" id="GO:0006654">
    <property type="term" value="P:phosphatidic acid biosynthetic process"/>
    <property type="evidence" value="ECO:0007669"/>
    <property type="project" value="TreeGrafter"/>
</dbReference>
<dbReference type="GO" id="GO:0016020">
    <property type="term" value="C:membrane"/>
    <property type="evidence" value="ECO:0007669"/>
    <property type="project" value="InterPro"/>
</dbReference>
<keyword evidence="5" id="KW-0472">Membrane</keyword>
<dbReference type="NCBIfam" id="TIGR00530">
    <property type="entry name" value="AGP_acyltrn"/>
    <property type="match status" value="1"/>
</dbReference>
<dbReference type="SMART" id="SM00563">
    <property type="entry name" value="PlsC"/>
    <property type="match status" value="1"/>
</dbReference>
<dbReference type="RefSeq" id="WP_154477638.1">
    <property type="nucleotide sequence ID" value="NZ_VULY01000018.1"/>
</dbReference>
<name>A0A6N7UT29_9FIRM</name>
<keyword evidence="4" id="KW-0594">Phospholipid biosynthesis</keyword>
<keyword evidence="3 4" id="KW-0012">Acyltransferase</keyword>
<dbReference type="AlphaFoldDB" id="A0A6N7UT29"/>
<dbReference type="SUPFAM" id="SSF69593">
    <property type="entry name" value="Glycerol-3-phosphate (1)-acyltransferase"/>
    <property type="match status" value="1"/>
</dbReference>
<dbReference type="InterPro" id="IPR004552">
    <property type="entry name" value="AGP_acyltrans"/>
</dbReference>
<dbReference type="Pfam" id="PF01553">
    <property type="entry name" value="Acyltransferase"/>
    <property type="match status" value="1"/>
</dbReference>
<dbReference type="PANTHER" id="PTHR10434:SF11">
    <property type="entry name" value="1-ACYL-SN-GLYCEROL-3-PHOSPHATE ACYLTRANSFERASE"/>
    <property type="match status" value="1"/>
</dbReference>
<evidence type="ECO:0000313" key="8">
    <source>
        <dbReference type="Proteomes" id="UP000434409"/>
    </source>
</evidence>
<protein>
    <recommendedName>
        <fullName evidence="4">1-acyl-sn-glycerol-3-phosphate acyltransferase</fullName>
        <ecNumber evidence="4">2.3.1.51</ecNumber>
    </recommendedName>
</protein>
<comment type="similarity">
    <text evidence="1 4">Belongs to the 1-acyl-sn-glycerol-3-phosphate acyltransferase family.</text>
</comment>
<keyword evidence="5" id="KW-1133">Transmembrane helix</keyword>
<dbReference type="EC" id="2.3.1.51" evidence="4"/>
<keyword evidence="4" id="KW-0444">Lipid biosynthesis</keyword>
<reference evidence="7 8" key="1">
    <citation type="submission" date="2019-08" db="EMBL/GenBank/DDBJ databases">
        <title>In-depth cultivation of the pig gut microbiome towards novel bacterial diversity and tailored functional studies.</title>
        <authorList>
            <person name="Wylensek D."/>
            <person name="Hitch T.C.A."/>
            <person name="Clavel T."/>
        </authorList>
    </citation>
    <scope>NUCLEOTIDE SEQUENCE [LARGE SCALE GENOMIC DNA]</scope>
    <source>
        <strain evidence="7 8">68-1-5</strain>
    </source>
</reference>
<evidence type="ECO:0000313" key="7">
    <source>
        <dbReference type="EMBL" id="MSR94178.1"/>
    </source>
</evidence>
<comment type="catalytic activity">
    <reaction evidence="4">
        <text>a 1-acyl-sn-glycero-3-phosphate + an acyl-CoA = a 1,2-diacyl-sn-glycero-3-phosphate + CoA</text>
        <dbReference type="Rhea" id="RHEA:19709"/>
        <dbReference type="ChEBI" id="CHEBI:57287"/>
        <dbReference type="ChEBI" id="CHEBI:57970"/>
        <dbReference type="ChEBI" id="CHEBI:58342"/>
        <dbReference type="ChEBI" id="CHEBI:58608"/>
        <dbReference type="EC" id="2.3.1.51"/>
    </reaction>
</comment>
<comment type="caution">
    <text evidence="7">The sequence shown here is derived from an EMBL/GenBank/DDBJ whole genome shotgun (WGS) entry which is preliminary data.</text>
</comment>
<dbReference type="CDD" id="cd07989">
    <property type="entry name" value="LPLAT_AGPAT-like"/>
    <property type="match status" value="1"/>
</dbReference>
<evidence type="ECO:0000256" key="5">
    <source>
        <dbReference type="SAM" id="Phobius"/>
    </source>
</evidence>
<gene>
    <name evidence="7" type="ORF">FYJ34_07880</name>
</gene>
<evidence type="ECO:0000256" key="3">
    <source>
        <dbReference type="ARBA" id="ARBA00023315"/>
    </source>
</evidence>
<dbReference type="Proteomes" id="UP000434409">
    <property type="component" value="Unassembled WGS sequence"/>
</dbReference>
<evidence type="ECO:0000256" key="2">
    <source>
        <dbReference type="ARBA" id="ARBA00022679"/>
    </source>
</evidence>
<keyword evidence="2 4" id="KW-0808">Transferase</keyword>
<evidence type="ECO:0000256" key="4">
    <source>
        <dbReference type="RuleBase" id="RU361267"/>
    </source>
</evidence>
<dbReference type="GO" id="GO:0003841">
    <property type="term" value="F:1-acylglycerol-3-phosphate O-acyltransferase activity"/>
    <property type="evidence" value="ECO:0007669"/>
    <property type="project" value="UniProtKB-UniRule"/>
</dbReference>
<accession>A0A6N7UT29</accession>
<sequence length="245" mass="28073">MIRFCFVALFLIAYLVLGIPVLGLLWLLKKINPKAADYISLRMVQYAFRFFLFLSGVSVTVIGEDRIPEEAALFVGNHRSYFDILLTYSRCRRLTGFVAKKEMLRYPLLRTWMKRLYCLFLDRDNPREGLKTILTAIEQVKQGISIFIFPEGTRNRQEEGSLLPFHSGSFKIAEKSGCPIVPVTLNHTAAIFEQQFPKIRPTSVVLEYGDPIYLDRLTPEERKNISTSCQALIQETLIKNGSLAK</sequence>
<keyword evidence="4" id="KW-1208">Phospholipid metabolism</keyword>
<keyword evidence="4" id="KW-0443">Lipid metabolism</keyword>
<evidence type="ECO:0000256" key="1">
    <source>
        <dbReference type="ARBA" id="ARBA00008655"/>
    </source>
</evidence>
<evidence type="ECO:0000259" key="6">
    <source>
        <dbReference type="SMART" id="SM00563"/>
    </source>
</evidence>
<comment type="domain">
    <text evidence="4">The HXXXXD motif is essential for acyltransferase activity and may constitute the binding site for the phosphate moiety of the glycerol-3-phosphate.</text>
</comment>
<feature type="transmembrane region" description="Helical" evidence="5">
    <location>
        <begin position="6"/>
        <end position="26"/>
    </location>
</feature>
<organism evidence="7 8">
    <name type="scientific">Suipraeoptans intestinalis</name>
    <dbReference type="NCBI Taxonomy" id="2606628"/>
    <lineage>
        <taxon>Bacteria</taxon>
        <taxon>Bacillati</taxon>
        <taxon>Bacillota</taxon>
        <taxon>Clostridia</taxon>
        <taxon>Lachnospirales</taxon>
        <taxon>Lachnospiraceae</taxon>
        <taxon>Suipraeoptans</taxon>
    </lineage>
</organism>
<dbReference type="EMBL" id="VULY01000018">
    <property type="protein sequence ID" value="MSR94178.1"/>
    <property type="molecule type" value="Genomic_DNA"/>
</dbReference>
<feature type="transmembrane region" description="Helical" evidence="5">
    <location>
        <begin position="46"/>
        <end position="63"/>
    </location>
</feature>
<keyword evidence="8" id="KW-1185">Reference proteome</keyword>
<keyword evidence="5" id="KW-0812">Transmembrane</keyword>
<dbReference type="PANTHER" id="PTHR10434">
    <property type="entry name" value="1-ACYL-SN-GLYCEROL-3-PHOSPHATE ACYLTRANSFERASE"/>
    <property type="match status" value="1"/>
</dbReference>